<dbReference type="InterPro" id="IPR015797">
    <property type="entry name" value="NUDIX_hydrolase-like_dom_sf"/>
</dbReference>
<dbReference type="InterPro" id="IPR000086">
    <property type="entry name" value="NUDIX_hydrolase_dom"/>
</dbReference>
<feature type="domain" description="Nudix hydrolase" evidence="6">
    <location>
        <begin position="1"/>
        <end position="131"/>
    </location>
</feature>
<dbReference type="PROSITE" id="PS00893">
    <property type="entry name" value="NUDIX_BOX"/>
    <property type="match status" value="1"/>
</dbReference>
<dbReference type="GO" id="GO:0016818">
    <property type="term" value="F:hydrolase activity, acting on acid anhydrides, in phosphorus-containing anhydrides"/>
    <property type="evidence" value="ECO:0007669"/>
    <property type="project" value="TreeGrafter"/>
</dbReference>
<evidence type="ECO:0000313" key="7">
    <source>
        <dbReference type="EMBL" id="KYD07580.1"/>
    </source>
</evidence>
<dbReference type="STRING" id="301148.B4135_4261"/>
<dbReference type="AlphaFoldDB" id="A0A150L5K0"/>
<dbReference type="PATRIC" id="fig|301148.3.peg.2656"/>
<dbReference type="Pfam" id="PF00293">
    <property type="entry name" value="NUDIX"/>
    <property type="match status" value="1"/>
</dbReference>
<sequence>MLKYTIGFLKRKDEILLLNREKPSWMGCWNGVGGKIAENETPDQCILREIGEETGIILSDMEFKGIVTWRVDGEEEGGMYAFLAELPADFPYPTPVKTDEGILDWKKLNWILHPDNAGIANLQYFLPTMLKGEGPYEYHFVYEKGRVAGFQTKPLEKGRDADVRFLPADTRKAGGRDG</sequence>
<evidence type="ECO:0000256" key="4">
    <source>
        <dbReference type="ARBA" id="ARBA00022801"/>
    </source>
</evidence>
<comment type="similarity">
    <text evidence="2">Belongs to the Nudix hydrolase family.</text>
</comment>
<dbReference type="SUPFAM" id="SSF55811">
    <property type="entry name" value="Nudix"/>
    <property type="match status" value="1"/>
</dbReference>
<dbReference type="OrthoDB" id="9804563at2"/>
<evidence type="ECO:0000256" key="2">
    <source>
        <dbReference type="ARBA" id="ARBA00005582"/>
    </source>
</evidence>
<gene>
    <name evidence="7" type="ORF">B4135_4261</name>
</gene>
<dbReference type="PROSITE" id="PS51462">
    <property type="entry name" value="NUDIX"/>
    <property type="match status" value="1"/>
</dbReference>
<dbReference type="Proteomes" id="UP000075683">
    <property type="component" value="Unassembled WGS sequence"/>
</dbReference>
<dbReference type="Gene3D" id="3.90.79.10">
    <property type="entry name" value="Nucleoside Triphosphate Pyrophosphohydrolase"/>
    <property type="match status" value="1"/>
</dbReference>
<name>A0A150L5K0_9BACI</name>
<dbReference type="EMBL" id="LQYT01000147">
    <property type="protein sequence ID" value="KYD07580.1"/>
    <property type="molecule type" value="Genomic_DNA"/>
</dbReference>
<dbReference type="GO" id="GO:0005737">
    <property type="term" value="C:cytoplasm"/>
    <property type="evidence" value="ECO:0007669"/>
    <property type="project" value="TreeGrafter"/>
</dbReference>
<evidence type="ECO:0000256" key="1">
    <source>
        <dbReference type="ARBA" id="ARBA00001946"/>
    </source>
</evidence>
<accession>A0A150L5K0</accession>
<keyword evidence="4" id="KW-0378">Hydrolase</keyword>
<dbReference type="PANTHER" id="PTHR43758:SF2">
    <property type="entry name" value="OXIDIZED PURINE NUCLEOSIDE TRIPHOSPHATE HYDROLASE"/>
    <property type="match status" value="1"/>
</dbReference>
<keyword evidence="5" id="KW-0460">Magnesium</keyword>
<evidence type="ECO:0000259" key="6">
    <source>
        <dbReference type="PROSITE" id="PS51462"/>
    </source>
</evidence>
<dbReference type="CDD" id="cd18886">
    <property type="entry name" value="NUDIX_MutT_Nudt1"/>
    <property type="match status" value="1"/>
</dbReference>
<protein>
    <recommendedName>
        <fullName evidence="6">Nudix hydrolase domain-containing protein</fullName>
    </recommendedName>
</protein>
<dbReference type="PANTHER" id="PTHR43758">
    <property type="entry name" value="7,8-DIHYDRO-8-OXOGUANINE TRIPHOSPHATASE"/>
    <property type="match status" value="1"/>
</dbReference>
<proteinExistence type="inferred from homology"/>
<dbReference type="RefSeq" id="WP_020154285.1">
    <property type="nucleotide sequence ID" value="NZ_LQYT01000147.1"/>
</dbReference>
<dbReference type="GO" id="GO:0046872">
    <property type="term" value="F:metal ion binding"/>
    <property type="evidence" value="ECO:0007669"/>
    <property type="project" value="UniProtKB-KW"/>
</dbReference>
<comment type="caution">
    <text evidence="7">The sequence shown here is derived from an EMBL/GenBank/DDBJ whole genome shotgun (WGS) entry which is preliminary data.</text>
</comment>
<evidence type="ECO:0000256" key="5">
    <source>
        <dbReference type="ARBA" id="ARBA00022842"/>
    </source>
</evidence>
<dbReference type="InterPro" id="IPR020084">
    <property type="entry name" value="NUDIX_hydrolase_CS"/>
</dbReference>
<comment type="cofactor">
    <cofactor evidence="1">
        <name>Mg(2+)</name>
        <dbReference type="ChEBI" id="CHEBI:18420"/>
    </cofactor>
</comment>
<organism evidence="7 8">
    <name type="scientific">Caldibacillus debilis</name>
    <dbReference type="NCBI Taxonomy" id="301148"/>
    <lineage>
        <taxon>Bacteria</taxon>
        <taxon>Bacillati</taxon>
        <taxon>Bacillota</taxon>
        <taxon>Bacilli</taxon>
        <taxon>Bacillales</taxon>
        <taxon>Bacillaceae</taxon>
        <taxon>Caldibacillus</taxon>
    </lineage>
</organism>
<keyword evidence="3" id="KW-0479">Metal-binding</keyword>
<reference evidence="7 8" key="1">
    <citation type="submission" date="2016-01" db="EMBL/GenBank/DDBJ databases">
        <title>Draft Genome Sequences of Seven Thermophilic Sporeformers Isolated from Foods.</title>
        <authorList>
            <person name="Berendsen E.M."/>
            <person name="Wells-Bennik M.H."/>
            <person name="Krawcyk A.O."/>
            <person name="De Jong A."/>
            <person name="Holsappel S."/>
            <person name="Eijlander R.T."/>
            <person name="Kuipers O.P."/>
        </authorList>
    </citation>
    <scope>NUCLEOTIDE SEQUENCE [LARGE SCALE GENOMIC DNA]</scope>
    <source>
        <strain evidence="7 8">B4135</strain>
    </source>
</reference>
<evidence type="ECO:0000256" key="3">
    <source>
        <dbReference type="ARBA" id="ARBA00022723"/>
    </source>
</evidence>
<evidence type="ECO:0000313" key="8">
    <source>
        <dbReference type="Proteomes" id="UP000075683"/>
    </source>
</evidence>